<evidence type="ECO:0000259" key="11">
    <source>
        <dbReference type="Pfam" id="PF00931"/>
    </source>
</evidence>
<keyword evidence="15" id="KW-1185">Reference proteome</keyword>
<dbReference type="PANTHER" id="PTHR23155">
    <property type="entry name" value="DISEASE RESISTANCE PROTEIN RP"/>
    <property type="match status" value="1"/>
</dbReference>
<comment type="subcellular location">
    <subcellularLocation>
        <location evidence="2">Cytoplasm</location>
    </subcellularLocation>
</comment>
<gene>
    <name evidence="14" type="ORF">DCAR_0311553</name>
</gene>
<dbReference type="Gene3D" id="3.40.50.300">
    <property type="entry name" value="P-loop containing nucleotide triphosphate hydrolases"/>
    <property type="match status" value="1"/>
</dbReference>
<keyword evidence="5" id="KW-0433">Leucine-rich repeat</keyword>
<dbReference type="FunFam" id="3.40.50.300:FF:001091">
    <property type="entry name" value="Probable disease resistance protein At1g61300"/>
    <property type="match status" value="1"/>
</dbReference>
<keyword evidence="8" id="KW-0547">Nucleotide-binding</keyword>
<keyword evidence="4" id="KW-0963">Cytoplasm</keyword>
<dbReference type="Proteomes" id="UP000077755">
    <property type="component" value="Chromosome 3"/>
</dbReference>
<dbReference type="InterPro" id="IPR036388">
    <property type="entry name" value="WH-like_DNA-bd_sf"/>
</dbReference>
<dbReference type="GO" id="GO:0009626">
    <property type="term" value="P:plant-type hypersensitive response"/>
    <property type="evidence" value="ECO:0007669"/>
    <property type="project" value="UniProtKB-KW"/>
</dbReference>
<reference evidence="14" key="2">
    <citation type="submission" date="2022-03" db="EMBL/GenBank/DDBJ databases">
        <title>Draft title - Genomic analysis of global carrot germplasm unveils the trajectory of domestication and the origin of high carotenoid orange carrot.</title>
        <authorList>
            <person name="Iorizzo M."/>
            <person name="Ellison S."/>
            <person name="Senalik D."/>
            <person name="Macko-Podgorni A."/>
            <person name="Grzebelus D."/>
            <person name="Bostan H."/>
            <person name="Rolling W."/>
            <person name="Curaba J."/>
            <person name="Simon P."/>
        </authorList>
    </citation>
    <scope>NUCLEOTIDE SEQUENCE</scope>
    <source>
        <tissue evidence="14">Leaf</tissue>
    </source>
</reference>
<evidence type="ECO:0000256" key="3">
    <source>
        <dbReference type="ARBA" id="ARBA00008894"/>
    </source>
</evidence>
<dbReference type="Gene3D" id="3.80.10.10">
    <property type="entry name" value="Ribonuclease Inhibitor"/>
    <property type="match status" value="1"/>
</dbReference>
<dbReference type="InterPro" id="IPR042197">
    <property type="entry name" value="Apaf_helical"/>
</dbReference>
<organism evidence="14 15">
    <name type="scientific">Daucus carota subsp. sativus</name>
    <name type="common">Carrot</name>
    <dbReference type="NCBI Taxonomy" id="79200"/>
    <lineage>
        <taxon>Eukaryota</taxon>
        <taxon>Viridiplantae</taxon>
        <taxon>Streptophyta</taxon>
        <taxon>Embryophyta</taxon>
        <taxon>Tracheophyta</taxon>
        <taxon>Spermatophyta</taxon>
        <taxon>Magnoliopsida</taxon>
        <taxon>eudicotyledons</taxon>
        <taxon>Gunneridae</taxon>
        <taxon>Pentapetalae</taxon>
        <taxon>asterids</taxon>
        <taxon>campanulids</taxon>
        <taxon>Apiales</taxon>
        <taxon>Apiaceae</taxon>
        <taxon>Apioideae</taxon>
        <taxon>Scandiceae</taxon>
        <taxon>Daucinae</taxon>
        <taxon>Daucus</taxon>
        <taxon>Daucus sect. Daucus</taxon>
    </lineage>
</organism>
<evidence type="ECO:0000313" key="15">
    <source>
        <dbReference type="Proteomes" id="UP000077755"/>
    </source>
</evidence>
<dbReference type="GO" id="GO:0051607">
    <property type="term" value="P:defense response to virus"/>
    <property type="evidence" value="ECO:0007669"/>
    <property type="project" value="UniProtKB-ARBA"/>
</dbReference>
<evidence type="ECO:0000256" key="1">
    <source>
        <dbReference type="ARBA" id="ARBA00002074"/>
    </source>
</evidence>
<name>A0AAF0WQH0_DAUCS</name>
<dbReference type="InterPro" id="IPR002182">
    <property type="entry name" value="NB-ARC"/>
</dbReference>
<dbReference type="InterPro" id="IPR058922">
    <property type="entry name" value="WHD_DRP"/>
</dbReference>
<feature type="domain" description="Disease resistance R13L4/SHOC-2-like LRR" evidence="13">
    <location>
        <begin position="402"/>
        <end position="655"/>
    </location>
</feature>
<dbReference type="InterPro" id="IPR027417">
    <property type="entry name" value="P-loop_NTPase"/>
</dbReference>
<sequence length="713" mass="81645">MQDSSLDLSLQDKDLNFTFGPYMNPDGDMKFQEVFIGFKSEASGLLQQLASITKKKLEVISVVGMAGLGKTTLATRLYNDPYVMHYFYIRAWVTCSQVYRKKDLLLSILRSVSDITDDICEMDDNVVAHHLYRALMGRRYLIVIDDIWSNEAWDDFKRCFPDDNNGSKIMMTTRLKDVALHAQPEGNPLCLRFLTEEESFDLLRRKAFIWGIFSGNLSLIGKSISSKCRGLPLAIVVIAGILKNKYQVDWWEQVAESVSSYILSDEKQYMDTLALSYNHLPQHLRPLFLSFGAFPEDHDIIWLWITEGFILPDSTRKSLEDVAEHYLMDLVSRSLVVAGKKGSNGSIKTCRIHDLLHDLCLRKAEEENFSPDIYKYNKHSYTCPRFSQSNHVDVSITCDTSKLMRTLDLSSIELLVFPTELLQLVQLRYLELQFRTGNPPESISHLKELQTLIMSSRMHIVVPNNTWKMKHLKHFCIKSGVNLVNFSSVDDNSSLLEHLQTMSLVSPTRSCRHMLARTYNLQKLGLCGPMTTASGDLKFPDICHLKQLTTLKLLNTIPLCKVARLSDSFLFPETLKSLSLSNTYLGWKEAWAFEMIPNLEVLKLKFHAFVGNDWETRPEAFPHLKFLRLDELDIVTWTASRNHFPVLQRLQVWRCSYLMEIPEDFGNICTLEWIELSGCSDAAADSARDIMKEQGSNGNDWLKIRLNPGLTPS</sequence>
<dbReference type="InterPro" id="IPR055414">
    <property type="entry name" value="LRR_R13L4/SHOC2-like"/>
</dbReference>
<dbReference type="Gene3D" id="1.10.10.10">
    <property type="entry name" value="Winged helix-like DNA-binding domain superfamily/Winged helix DNA-binding domain"/>
    <property type="match status" value="1"/>
</dbReference>
<dbReference type="Pfam" id="PF23559">
    <property type="entry name" value="WHD_DRP"/>
    <property type="match status" value="1"/>
</dbReference>
<dbReference type="GO" id="GO:0005524">
    <property type="term" value="F:ATP binding"/>
    <property type="evidence" value="ECO:0007669"/>
    <property type="project" value="UniProtKB-KW"/>
</dbReference>
<dbReference type="SUPFAM" id="SSF52540">
    <property type="entry name" value="P-loop containing nucleoside triphosphate hydrolases"/>
    <property type="match status" value="1"/>
</dbReference>
<keyword evidence="10" id="KW-0067">ATP-binding</keyword>
<evidence type="ECO:0000256" key="5">
    <source>
        <dbReference type="ARBA" id="ARBA00022614"/>
    </source>
</evidence>
<dbReference type="InterPro" id="IPR044974">
    <property type="entry name" value="Disease_R_plants"/>
</dbReference>
<dbReference type="PANTHER" id="PTHR23155:SF1152">
    <property type="entry name" value="AAA+ ATPASE DOMAIN-CONTAINING PROTEIN"/>
    <property type="match status" value="1"/>
</dbReference>
<dbReference type="InterPro" id="IPR032675">
    <property type="entry name" value="LRR_dom_sf"/>
</dbReference>
<dbReference type="GO" id="GO:0043531">
    <property type="term" value="F:ADP binding"/>
    <property type="evidence" value="ECO:0007669"/>
    <property type="project" value="InterPro"/>
</dbReference>
<keyword evidence="9" id="KW-0611">Plant defense</keyword>
<dbReference type="Pfam" id="PF00931">
    <property type="entry name" value="NB-ARC"/>
    <property type="match status" value="1"/>
</dbReference>
<evidence type="ECO:0000259" key="12">
    <source>
        <dbReference type="Pfam" id="PF23559"/>
    </source>
</evidence>
<evidence type="ECO:0000256" key="9">
    <source>
        <dbReference type="ARBA" id="ARBA00022821"/>
    </source>
</evidence>
<feature type="domain" description="NB-ARC" evidence="11">
    <location>
        <begin position="54"/>
        <end position="208"/>
    </location>
</feature>
<dbReference type="PRINTS" id="PR00364">
    <property type="entry name" value="DISEASERSIST"/>
</dbReference>
<dbReference type="FunFam" id="1.10.10.10:FF:000322">
    <property type="entry name" value="Probable disease resistance protein At1g63360"/>
    <property type="match status" value="1"/>
</dbReference>
<comment type="similarity">
    <text evidence="3">Belongs to the disease resistance NB-LRR family.</text>
</comment>
<dbReference type="Gene3D" id="1.10.8.430">
    <property type="entry name" value="Helical domain of apoptotic protease-activating factors"/>
    <property type="match status" value="1"/>
</dbReference>
<evidence type="ECO:0000256" key="8">
    <source>
        <dbReference type="ARBA" id="ARBA00022741"/>
    </source>
</evidence>
<evidence type="ECO:0000256" key="7">
    <source>
        <dbReference type="ARBA" id="ARBA00022737"/>
    </source>
</evidence>
<evidence type="ECO:0008006" key="16">
    <source>
        <dbReference type="Google" id="ProtNLM"/>
    </source>
</evidence>
<evidence type="ECO:0000313" key="14">
    <source>
        <dbReference type="EMBL" id="WOG92290.1"/>
    </source>
</evidence>
<reference evidence="14" key="1">
    <citation type="journal article" date="2016" name="Nat. Genet.">
        <title>A high-quality carrot genome assembly provides new insights into carotenoid accumulation and asterid genome evolution.</title>
        <authorList>
            <person name="Iorizzo M."/>
            <person name="Ellison S."/>
            <person name="Senalik D."/>
            <person name="Zeng P."/>
            <person name="Satapoomin P."/>
            <person name="Huang J."/>
            <person name="Bowman M."/>
            <person name="Iovene M."/>
            <person name="Sanseverino W."/>
            <person name="Cavagnaro P."/>
            <person name="Yildiz M."/>
            <person name="Macko-Podgorni A."/>
            <person name="Moranska E."/>
            <person name="Grzebelus E."/>
            <person name="Grzebelus D."/>
            <person name="Ashrafi H."/>
            <person name="Zheng Z."/>
            <person name="Cheng S."/>
            <person name="Spooner D."/>
            <person name="Van Deynze A."/>
            <person name="Simon P."/>
        </authorList>
    </citation>
    <scope>NUCLEOTIDE SEQUENCE</scope>
    <source>
        <tissue evidence="14">Leaf</tissue>
    </source>
</reference>
<proteinExistence type="inferred from homology"/>
<accession>A0AAF0WQH0</accession>
<protein>
    <recommendedName>
        <fullName evidence="16">NB-ARC domain-containing protein</fullName>
    </recommendedName>
</protein>
<evidence type="ECO:0000259" key="13">
    <source>
        <dbReference type="Pfam" id="PF23598"/>
    </source>
</evidence>
<dbReference type="AlphaFoldDB" id="A0AAF0WQH0"/>
<comment type="function">
    <text evidence="1">Confers resistance to late blight (Phytophthora infestans) races carrying the avirulence gene Avr1. Resistance proteins guard the plant against pathogens that contain an appropriate avirulence protein via an indirect interaction with this avirulence protein. That triggers a defense system including the hypersensitive response, which restricts the pathogen growth.</text>
</comment>
<keyword evidence="6" id="KW-0381">Hypersensitive response</keyword>
<evidence type="ECO:0000256" key="10">
    <source>
        <dbReference type="ARBA" id="ARBA00022840"/>
    </source>
</evidence>
<evidence type="ECO:0000256" key="6">
    <source>
        <dbReference type="ARBA" id="ARBA00022667"/>
    </source>
</evidence>
<keyword evidence="7" id="KW-0677">Repeat</keyword>
<feature type="domain" description="Disease resistance protein winged helix" evidence="12">
    <location>
        <begin position="297"/>
        <end position="360"/>
    </location>
</feature>
<dbReference type="Pfam" id="PF23598">
    <property type="entry name" value="LRR_14"/>
    <property type="match status" value="1"/>
</dbReference>
<dbReference type="SUPFAM" id="SSF52058">
    <property type="entry name" value="L domain-like"/>
    <property type="match status" value="1"/>
</dbReference>
<evidence type="ECO:0000256" key="4">
    <source>
        <dbReference type="ARBA" id="ARBA00022490"/>
    </source>
</evidence>
<dbReference type="EMBL" id="CP093345">
    <property type="protein sequence ID" value="WOG92290.1"/>
    <property type="molecule type" value="Genomic_DNA"/>
</dbReference>
<evidence type="ECO:0000256" key="2">
    <source>
        <dbReference type="ARBA" id="ARBA00004496"/>
    </source>
</evidence>